<protein>
    <submittedName>
        <fullName evidence="1">Uncharacterized protein</fullName>
    </submittedName>
</protein>
<organism evidence="1 2">
    <name type="scientific">Haloquadratum walsbyi J07HQW1</name>
    <dbReference type="NCBI Taxonomy" id="1238424"/>
    <lineage>
        <taxon>Archaea</taxon>
        <taxon>Methanobacteriati</taxon>
        <taxon>Methanobacteriota</taxon>
        <taxon>Stenosarchaea group</taxon>
        <taxon>Halobacteria</taxon>
        <taxon>Halobacteriales</taxon>
        <taxon>Haloferacaceae</taxon>
        <taxon>Haloquadratum</taxon>
    </lineage>
</organism>
<evidence type="ECO:0000313" key="1">
    <source>
        <dbReference type="EMBL" id="ERG92462.1"/>
    </source>
</evidence>
<name>U1PFR6_9EURY</name>
<accession>U1PFR6</accession>
<evidence type="ECO:0000313" key="2">
    <source>
        <dbReference type="Proteomes" id="UP000030649"/>
    </source>
</evidence>
<reference evidence="1 2" key="1">
    <citation type="journal article" date="2013" name="PLoS ONE">
        <title>Assembly-driven community genomics of a hypersaline microbial ecosystem.</title>
        <authorList>
            <person name="Podell S."/>
            <person name="Ugalde J.A."/>
            <person name="Narasingarao P."/>
            <person name="Banfield J.F."/>
            <person name="Heidelberg K.B."/>
            <person name="Allen E.E."/>
        </authorList>
    </citation>
    <scope>NUCLEOTIDE SEQUENCE [LARGE SCALE GENOMIC DNA]</scope>
    <source>
        <strain evidence="2">J07HQW1</strain>
    </source>
</reference>
<gene>
    <name evidence="1" type="ORF">J07HQW1_02506</name>
</gene>
<proteinExistence type="predicted"/>
<dbReference type="HOGENOM" id="CLU_2103447_0_0_2"/>
<dbReference type="AlphaFoldDB" id="U1PFR6"/>
<dbReference type="EMBL" id="KE356560">
    <property type="protein sequence ID" value="ERG92462.1"/>
    <property type="molecule type" value="Genomic_DNA"/>
</dbReference>
<dbReference type="Proteomes" id="UP000030649">
    <property type="component" value="Unassembled WGS sequence"/>
</dbReference>
<sequence>MTGIVDQHLLVEDQQPETNYITNGKDEPIQIENQCRKWLRGDRAALEWVPEDVRPILVQDRGGDDPTPGDILLTEAERTVLEANISRTAGGVFSRVRLILRKEFFMMFIFCVSMN</sequence>